<evidence type="ECO:0000256" key="3">
    <source>
        <dbReference type="ARBA" id="ARBA00022679"/>
    </source>
</evidence>
<dbReference type="InterPro" id="IPR045867">
    <property type="entry name" value="DNA-dir_RpoC_beta_prime"/>
</dbReference>
<dbReference type="GO" id="GO:0006351">
    <property type="term" value="P:DNA-templated transcription"/>
    <property type="evidence" value="ECO:0007669"/>
    <property type="project" value="InterPro"/>
</dbReference>
<dbReference type="Pfam" id="PF05000">
    <property type="entry name" value="RNA_pol_Rpb1_4"/>
    <property type="match status" value="1"/>
</dbReference>
<geneLocation type="plastid" evidence="9"/>
<dbReference type="PANTHER" id="PTHR19376">
    <property type="entry name" value="DNA-DIRECTED RNA POLYMERASE"/>
    <property type="match status" value="1"/>
</dbReference>
<dbReference type="Pfam" id="PF04983">
    <property type="entry name" value="RNA_pol_Rpb1_3"/>
    <property type="match status" value="1"/>
</dbReference>
<dbReference type="InterPro" id="IPR007083">
    <property type="entry name" value="RNA_pol_Rpb1_4"/>
</dbReference>
<dbReference type="InterPro" id="IPR007066">
    <property type="entry name" value="RNA_pol_Rpb1_3"/>
</dbReference>
<feature type="domain" description="RNA polymerase Rpb1" evidence="8">
    <location>
        <begin position="84"/>
        <end position="163"/>
    </location>
</feature>
<evidence type="ECO:0000259" key="6">
    <source>
        <dbReference type="Pfam" id="PF04983"/>
    </source>
</evidence>
<dbReference type="AlphaFoldDB" id="A0A7S6PV88"/>
<feature type="domain" description="RNA polymerase Rpb1" evidence="7">
    <location>
        <begin position="165"/>
        <end position="351"/>
    </location>
</feature>
<dbReference type="GO" id="GO:0000428">
    <property type="term" value="C:DNA-directed RNA polymerase complex"/>
    <property type="evidence" value="ECO:0007669"/>
    <property type="project" value="UniProtKB-KW"/>
</dbReference>
<evidence type="ECO:0000313" key="9">
    <source>
        <dbReference type="EMBL" id="QOU10737.1"/>
    </source>
</evidence>
<dbReference type="Gene3D" id="1.10.274.100">
    <property type="entry name" value="RNA polymerase Rpb1, domain 3"/>
    <property type="match status" value="1"/>
</dbReference>
<dbReference type="InterPro" id="IPR042102">
    <property type="entry name" value="RNA_pol_Rpb1_3_sf"/>
</dbReference>
<organism evidence="9">
    <name type="scientific">Spumella sp. Baekdong012001B8</name>
    <dbReference type="NCBI Taxonomy" id="2782410"/>
    <lineage>
        <taxon>Eukaryota</taxon>
        <taxon>Sar</taxon>
        <taxon>Stramenopiles</taxon>
        <taxon>Ochrophyta</taxon>
        <taxon>Chrysophyceae</taxon>
        <taxon>Chromulinales</taxon>
        <taxon>Chromulinaceae</taxon>
        <taxon>Spumella</taxon>
    </lineage>
</organism>
<dbReference type="Gene3D" id="1.10.1790.20">
    <property type="match status" value="1"/>
</dbReference>
<dbReference type="GO" id="GO:0003899">
    <property type="term" value="F:DNA-directed RNA polymerase activity"/>
    <property type="evidence" value="ECO:0007669"/>
    <property type="project" value="UniProtKB-EC"/>
</dbReference>
<protein>
    <recommendedName>
        <fullName evidence="1">DNA-directed RNA polymerase</fullName>
        <ecNumber evidence="1">2.7.7.6</ecNumber>
    </recommendedName>
</protein>
<feature type="domain" description="RNA polymerase Rpb1" evidence="6">
    <location>
        <begin position="4"/>
        <end position="55"/>
    </location>
</feature>
<dbReference type="GO" id="GO:0003677">
    <property type="term" value="F:DNA binding"/>
    <property type="evidence" value="ECO:0007669"/>
    <property type="project" value="InterPro"/>
</dbReference>
<dbReference type="EC" id="2.7.7.6" evidence="1"/>
<dbReference type="Gene3D" id="1.10.132.30">
    <property type="match status" value="1"/>
</dbReference>
<keyword evidence="3" id="KW-0808">Transferase</keyword>
<dbReference type="InterPro" id="IPR007081">
    <property type="entry name" value="RNA_pol_Rpb1_5"/>
</dbReference>
<accession>A0A7S6PV88</accession>
<keyword evidence="2" id="KW-0240">DNA-directed RNA polymerase</keyword>
<evidence type="ECO:0000259" key="8">
    <source>
        <dbReference type="Pfam" id="PF05000"/>
    </source>
</evidence>
<evidence type="ECO:0000256" key="1">
    <source>
        <dbReference type="ARBA" id="ARBA00012418"/>
    </source>
</evidence>
<keyword evidence="4" id="KW-0548">Nucleotidyltransferase</keyword>
<dbReference type="Gene3D" id="1.10.150.390">
    <property type="match status" value="1"/>
</dbReference>
<keyword evidence="9" id="KW-0934">Plastid</keyword>
<reference evidence="9" key="1">
    <citation type="journal article" date="2020" name="Front. Plant Sci.">
        <title>Comparative Plastid Genomics of Non-Photosynthetic Chrysophytes: Genome Reduction and Compaction.</title>
        <authorList>
            <person name="Kim J.I."/>
            <person name="Jeong M."/>
            <person name="Archibald J.M."/>
            <person name="Shin W."/>
        </authorList>
    </citation>
    <scope>NUCLEOTIDE SEQUENCE</scope>
    <source>
        <strain evidence="9">Baekdong012001B8</strain>
    </source>
</reference>
<dbReference type="EMBL" id="MN935479">
    <property type="protein sequence ID" value="QOU10737.1"/>
    <property type="molecule type" value="Genomic_DNA"/>
</dbReference>
<dbReference type="InterPro" id="IPR038120">
    <property type="entry name" value="Rpb1_funnel_sf"/>
</dbReference>
<gene>
    <name evidence="9" type="primary">rpoC2</name>
    <name evidence="9" type="ORF">SpumellaPt_p039</name>
</gene>
<evidence type="ECO:0000256" key="5">
    <source>
        <dbReference type="ARBA" id="ARBA00023163"/>
    </source>
</evidence>
<dbReference type="SUPFAM" id="SSF64484">
    <property type="entry name" value="beta and beta-prime subunits of DNA dependent RNA-polymerase"/>
    <property type="match status" value="1"/>
</dbReference>
<proteinExistence type="predicted"/>
<evidence type="ECO:0000259" key="7">
    <source>
        <dbReference type="Pfam" id="PF04998"/>
    </source>
</evidence>
<sequence length="1128" mass="125677">MLINSTVGKKALEALIHEIYSNNSIYATESLLDALKNLGFHYATNSGLSISIEDLKTPLLKELLLQEANKVIALTSNKWEQGFVTDAERFQAIISTWAKLTENLKDQILAYYEEFDPLNSLYVMSSSGARGNISQVGQLIGMRGLMADQKGQIIDLPIESNFREGLTSTDYLVSSYGARKGIVDTALRTADAGYLTRTLIYLAQDLIIRAYDCETRNGISILIKCEDDFASIIGRSLISLTKKGKTTQCYGTFLTEKLAQALSFKSAFPFTLKIRSILTCQAHGSVCQACYGWDLAERLPIALGEAVGIIAAQSIGEPGTQLTMRTFHTGGVFAGEKTDQICAPFSGYLKLPFNLKGIAFRTSHGENAMEITENASLCFIDWALTKVELELPEGSILYLTQTSFVKEGQIIGEHKKPSTINSKRRLMPIRTPFAGELLYAHFGKPVSRSQNQAKAKHKKNIIWIASGKVCSLPAQVFYTFPQKLSTFKAFGILKIISPFSGHVKSEKSSLYLCSPDKKLNLLLNTVELELKGCACKISVLVRNNQYVDKFAIIALVYVFPKNEGEIYFCKKRSRFNSRKHATHSANGKHETIPSINKLFFITKADTWSICMDQISGANLVVQNSAARSGHLFHKSRRSGNSGFFLKSHGTKAVFQNAYPIFFGQGARLSCQGGDFISKNQIIASQIRTTLRTEDIVQGIPKVFALVQGYQVKKAAILAPQTGIFIDLSDLVFLSRGKRIQKIRTLVREKIYNIHRHNSVKNVSFKYSSYNSICYSWLNLRRWATEKKFTLKAPSKTKKWNGQTRCSMVLSAKLNPTTLFDAAAEASFPPLTRLRVNSARKPAFGHWPKAQRVVHKNYSLIIVGQPFVDGLVDPHNMLQLLHKAASSGTPLAYPNFGLKEDDSRCDRVALGQREAFLYQLSAYPMQLQCSLVKFRKLLANSIIGIYDSQGVTISSKHLEIMVSQLTSKAVIKYKKGLAPIYRVDLYEGEKISLSFIEEIYISCLESESENDKLCPPIYLPSYCSATQISSLKDGFIAPAASQQTKKALTVAALFGKRDWLRNIKENVIAGRAIPAGTTHFNWTNKLDAVHFFKNEARYYENALVGNIFSEEAILGESEPEDCEINLQIN</sequence>
<evidence type="ECO:0000256" key="2">
    <source>
        <dbReference type="ARBA" id="ARBA00022478"/>
    </source>
</evidence>
<keyword evidence="5" id="KW-0804">Transcription</keyword>
<evidence type="ECO:0000256" key="4">
    <source>
        <dbReference type="ARBA" id="ARBA00022695"/>
    </source>
</evidence>
<dbReference type="PANTHER" id="PTHR19376:SF63">
    <property type="entry name" value="DNA-DIRECTED RNA POLYMERASE SUBUNIT BETA"/>
    <property type="match status" value="1"/>
</dbReference>
<dbReference type="Pfam" id="PF04998">
    <property type="entry name" value="RNA_pol_Rpb1_5"/>
    <property type="match status" value="1"/>
</dbReference>
<name>A0A7S6PV88_9STRA</name>